<dbReference type="GO" id="GO:0009055">
    <property type="term" value="F:electron transfer activity"/>
    <property type="evidence" value="ECO:0007669"/>
    <property type="project" value="InterPro"/>
</dbReference>
<keyword evidence="1 4" id="KW-0349">Heme</keyword>
<sequence length="122" mass="12715">MTVLLAACAPTPDDRGARLFARNCTSCHGVTGSGDGPQSAGLPVPPANLRGLAAANEGVFPAKRVMAAIFGYPGKTHTETMPDFAGELAGPTVLWEAPDGERIETPVPLLDLAQYLETIQDL</sequence>
<dbReference type="GO" id="GO:0046872">
    <property type="term" value="F:metal ion binding"/>
    <property type="evidence" value="ECO:0007669"/>
    <property type="project" value="UniProtKB-KW"/>
</dbReference>
<dbReference type="AlphaFoldDB" id="A0A6B2NWS2"/>
<organism evidence="6">
    <name type="scientific">Ruegeria sp. PrR005</name>
    <dbReference type="NCBI Taxonomy" id="2706882"/>
    <lineage>
        <taxon>Bacteria</taxon>
        <taxon>Pseudomonadati</taxon>
        <taxon>Pseudomonadota</taxon>
        <taxon>Alphaproteobacteria</taxon>
        <taxon>Rhodobacterales</taxon>
        <taxon>Roseobacteraceae</taxon>
        <taxon>Ruegeria</taxon>
    </lineage>
</organism>
<dbReference type="InterPro" id="IPR009056">
    <property type="entry name" value="Cyt_c-like_dom"/>
</dbReference>
<dbReference type="PROSITE" id="PS51007">
    <property type="entry name" value="CYTC"/>
    <property type="match status" value="1"/>
</dbReference>
<dbReference type="SUPFAM" id="SSF46626">
    <property type="entry name" value="Cytochrome c"/>
    <property type="match status" value="1"/>
</dbReference>
<protein>
    <submittedName>
        <fullName evidence="6">Cytochrome c</fullName>
    </submittedName>
</protein>
<evidence type="ECO:0000256" key="4">
    <source>
        <dbReference type="PROSITE-ProRule" id="PRU00433"/>
    </source>
</evidence>
<keyword evidence="3 4" id="KW-0408">Iron</keyword>
<feature type="domain" description="Cytochrome c" evidence="5">
    <location>
        <begin position="11"/>
        <end position="120"/>
    </location>
</feature>
<name>A0A6B2NWS2_9RHOB</name>
<evidence type="ECO:0000256" key="2">
    <source>
        <dbReference type="ARBA" id="ARBA00022723"/>
    </source>
</evidence>
<gene>
    <name evidence="6" type="ORF">G0P99_18080</name>
</gene>
<dbReference type="InterPro" id="IPR036909">
    <property type="entry name" value="Cyt_c-like_dom_sf"/>
</dbReference>
<reference evidence="6" key="1">
    <citation type="submission" date="2020-02" db="EMBL/GenBank/DDBJ databases">
        <title>Delineation of the pyrene-degrading pathway in Roseobacter clade bacteria by genomic analysis.</title>
        <authorList>
            <person name="Zhou H."/>
            <person name="Wang H."/>
        </authorList>
    </citation>
    <scope>NUCLEOTIDE SEQUENCE</scope>
    <source>
        <strain evidence="6">PrR005</strain>
    </source>
</reference>
<dbReference type="Gene3D" id="1.10.760.10">
    <property type="entry name" value="Cytochrome c-like domain"/>
    <property type="match status" value="1"/>
</dbReference>
<evidence type="ECO:0000256" key="1">
    <source>
        <dbReference type="ARBA" id="ARBA00022617"/>
    </source>
</evidence>
<dbReference type="Pfam" id="PF00034">
    <property type="entry name" value="Cytochrom_C"/>
    <property type="match status" value="1"/>
</dbReference>
<dbReference type="EMBL" id="JAAGOX010000043">
    <property type="protein sequence ID" value="NDW46859.1"/>
    <property type="molecule type" value="Genomic_DNA"/>
</dbReference>
<keyword evidence="2 4" id="KW-0479">Metal-binding</keyword>
<dbReference type="GO" id="GO:0020037">
    <property type="term" value="F:heme binding"/>
    <property type="evidence" value="ECO:0007669"/>
    <property type="project" value="InterPro"/>
</dbReference>
<comment type="caution">
    <text evidence="6">The sequence shown here is derived from an EMBL/GenBank/DDBJ whole genome shotgun (WGS) entry which is preliminary data.</text>
</comment>
<accession>A0A6B2NWS2</accession>
<proteinExistence type="predicted"/>
<evidence type="ECO:0000259" key="5">
    <source>
        <dbReference type="PROSITE" id="PS51007"/>
    </source>
</evidence>
<evidence type="ECO:0000256" key="3">
    <source>
        <dbReference type="ARBA" id="ARBA00023004"/>
    </source>
</evidence>
<evidence type="ECO:0000313" key="6">
    <source>
        <dbReference type="EMBL" id="NDW46859.1"/>
    </source>
</evidence>
<dbReference type="RefSeq" id="WP_164131879.1">
    <property type="nucleotide sequence ID" value="NZ_JAAGOX010000043.1"/>
</dbReference>